<keyword evidence="2" id="KW-1185">Reference proteome</keyword>
<reference evidence="1 2" key="1">
    <citation type="journal article" date="2018" name="PLoS ONE">
        <title>The draft genome of Kipferlia bialata reveals reductive genome evolution in fornicate parasites.</title>
        <authorList>
            <person name="Tanifuji G."/>
            <person name="Takabayashi S."/>
            <person name="Kume K."/>
            <person name="Takagi M."/>
            <person name="Nakayama T."/>
            <person name="Kamikawa R."/>
            <person name="Inagaki Y."/>
            <person name="Hashimoto T."/>
        </authorList>
    </citation>
    <scope>NUCLEOTIDE SEQUENCE [LARGE SCALE GENOMIC DNA]</scope>
    <source>
        <strain evidence="1">NY0173</strain>
    </source>
</reference>
<dbReference type="Proteomes" id="UP000265618">
    <property type="component" value="Unassembled WGS sequence"/>
</dbReference>
<accession>A0A9K3DA60</accession>
<sequence length="48" mass="5037">NNREGERELIEVNVMSGLVNSLGSKGFISTLVSSVVAEDSALVEVASE</sequence>
<name>A0A9K3DA60_9EUKA</name>
<feature type="non-terminal residue" evidence="1">
    <location>
        <position position="1"/>
    </location>
</feature>
<protein>
    <submittedName>
        <fullName evidence="1">Uncharacterized protein</fullName>
    </submittedName>
</protein>
<comment type="caution">
    <text evidence="1">The sequence shown here is derived from an EMBL/GenBank/DDBJ whole genome shotgun (WGS) entry which is preliminary data.</text>
</comment>
<gene>
    <name evidence="1" type="ORF">KIPB_014192</name>
</gene>
<dbReference type="AlphaFoldDB" id="A0A9K3DA60"/>
<proteinExistence type="predicted"/>
<organism evidence="1 2">
    <name type="scientific">Kipferlia bialata</name>
    <dbReference type="NCBI Taxonomy" id="797122"/>
    <lineage>
        <taxon>Eukaryota</taxon>
        <taxon>Metamonada</taxon>
        <taxon>Carpediemonas-like organisms</taxon>
        <taxon>Kipferlia</taxon>
    </lineage>
</organism>
<evidence type="ECO:0000313" key="1">
    <source>
        <dbReference type="EMBL" id="GIQ91102.1"/>
    </source>
</evidence>
<dbReference type="EMBL" id="BDIP01007153">
    <property type="protein sequence ID" value="GIQ91102.1"/>
    <property type="molecule type" value="Genomic_DNA"/>
</dbReference>
<evidence type="ECO:0000313" key="2">
    <source>
        <dbReference type="Proteomes" id="UP000265618"/>
    </source>
</evidence>
<feature type="non-terminal residue" evidence="1">
    <location>
        <position position="48"/>
    </location>
</feature>